<name>A0A5C6QSD6_9GAMM</name>
<organism evidence="1 2">
    <name type="scientific">Colwellia demingiae</name>
    <dbReference type="NCBI Taxonomy" id="89401"/>
    <lineage>
        <taxon>Bacteria</taxon>
        <taxon>Pseudomonadati</taxon>
        <taxon>Pseudomonadota</taxon>
        <taxon>Gammaproteobacteria</taxon>
        <taxon>Alteromonadales</taxon>
        <taxon>Colwelliaceae</taxon>
        <taxon>Colwellia</taxon>
    </lineage>
</organism>
<dbReference type="EMBL" id="VOLT01000001">
    <property type="protein sequence ID" value="TWX72166.1"/>
    <property type="molecule type" value="Genomic_DNA"/>
</dbReference>
<comment type="caution">
    <text evidence="1">The sequence shown here is derived from an EMBL/GenBank/DDBJ whole genome shotgun (WGS) entry which is preliminary data.</text>
</comment>
<proteinExistence type="predicted"/>
<reference evidence="1 2" key="1">
    <citation type="submission" date="2019-07" db="EMBL/GenBank/DDBJ databases">
        <title>Genomes of sea-ice associated Colwellia species.</title>
        <authorList>
            <person name="Bowman J.P."/>
        </authorList>
    </citation>
    <scope>NUCLEOTIDE SEQUENCE [LARGE SCALE GENOMIC DNA]</scope>
    <source>
        <strain evidence="1 2">ACAM 459</strain>
    </source>
</reference>
<keyword evidence="2" id="KW-1185">Reference proteome</keyword>
<protein>
    <submittedName>
        <fullName evidence="1">Uncharacterized protein</fullName>
    </submittedName>
</protein>
<dbReference type="OrthoDB" id="1188513at2"/>
<sequence length="437" mass="49411">MHLSLKNPLNKPSNMSLTKALSKVFGSRAKSSVSAMAVCASLVLSNPLSASEVATDVEFEASGNIALEQRYFFKEALYSEQLSHSQTSFSVEPEFYWQWNNGNDSLLFTPFYRVDSHDEQRTHGDIRELAYIHASDDWELRVGIRKEFWGVTEFQHLVDVINQTDGVEDFDGEDKLGQQMVNLSLVNDWGIVDVFLLPGFRERTYAGEEGRLRGPLVVDEDNVSYESSAGQQHLDFALRWAHSVGDFDLGAYWFHGTNREAYLSPSPQAPSSSLVQYYSQMDQLGIDAQATLGDWLWKFESIYRSTSLEDFWATQAGFEYSFIGVFDTNLDLGLLMEHSWDSRGEVALGAQGSLMQNDLFLGARLAFNDMQSSELLMGFGSDLDHNAFSFLIEASRRFGDNFIASFDVRLLQSNEPNDLLYTISNDDHAQLSLAWYF</sequence>
<accession>A0A5C6QSD6</accession>
<gene>
    <name evidence="1" type="ORF">ESZ36_02800</name>
</gene>
<evidence type="ECO:0000313" key="1">
    <source>
        <dbReference type="EMBL" id="TWX72166.1"/>
    </source>
</evidence>
<dbReference type="Proteomes" id="UP000321822">
    <property type="component" value="Unassembled WGS sequence"/>
</dbReference>
<dbReference type="AlphaFoldDB" id="A0A5C6QSD6"/>
<evidence type="ECO:0000313" key="2">
    <source>
        <dbReference type="Proteomes" id="UP000321822"/>
    </source>
</evidence>